<evidence type="ECO:0000256" key="3">
    <source>
        <dbReference type="ARBA" id="ARBA00022679"/>
    </source>
</evidence>
<dbReference type="InterPro" id="IPR017475">
    <property type="entry name" value="EPS_sugar_tfrase"/>
</dbReference>
<comment type="subcellular location">
    <subcellularLocation>
        <location evidence="1">Membrane</location>
        <topology evidence="1">Multi-pass membrane protein</topology>
    </subcellularLocation>
</comment>
<evidence type="ECO:0000256" key="2">
    <source>
        <dbReference type="ARBA" id="ARBA00006464"/>
    </source>
</evidence>
<dbReference type="GO" id="GO:0016780">
    <property type="term" value="F:phosphotransferase activity, for other substituted phosphate groups"/>
    <property type="evidence" value="ECO:0007669"/>
    <property type="project" value="TreeGrafter"/>
</dbReference>
<evidence type="ECO:0000313" key="9">
    <source>
        <dbReference type="EMBL" id="KKS41896.1"/>
    </source>
</evidence>
<organism evidence="9 10">
    <name type="scientific">Candidatus Kuenenbacteria bacterium GW2011_GWA2_42_15</name>
    <dbReference type="NCBI Taxonomy" id="1618677"/>
    <lineage>
        <taxon>Bacteria</taxon>
        <taxon>Candidatus Kueneniibacteriota</taxon>
    </lineage>
</organism>
<reference evidence="9 10" key="1">
    <citation type="journal article" date="2015" name="Nature">
        <title>rRNA introns, odd ribosomes, and small enigmatic genomes across a large radiation of phyla.</title>
        <authorList>
            <person name="Brown C.T."/>
            <person name="Hug L.A."/>
            <person name="Thomas B.C."/>
            <person name="Sharon I."/>
            <person name="Castelle C.J."/>
            <person name="Singh A."/>
            <person name="Wilkins M.J."/>
            <person name="Williams K.H."/>
            <person name="Banfield J.F."/>
        </authorList>
    </citation>
    <scope>NUCLEOTIDE SEQUENCE [LARGE SCALE GENOMIC DNA]</scope>
</reference>
<protein>
    <submittedName>
        <fullName evidence="9">Undecaprenyl-phosphate glucose phosphotransferase</fullName>
    </submittedName>
</protein>
<feature type="transmembrane region" description="Helical" evidence="7">
    <location>
        <begin position="84"/>
        <end position="106"/>
    </location>
</feature>
<dbReference type="AlphaFoldDB" id="A0A0G1B6C5"/>
<sequence length="464" mass="52838">MKKTEIIFSSILLPIDYLLLVLAGATAYGLRFSKIYTENVREVVFSLSRAEYLHWVYPIAGLWIFIFALAGLFSMRPTRKIFDLLNKIFFACSTGTLAVILIFFFSRELFSSRFIVLAAWTLSIIYISLAHLIVRGIQHLLYRQEIGVHRVVLVGTDNTSEMLAAEFYRNPRLGYKIVYRSKSTNGELVKKVEELAAEDRVDEIIQADPNLTREEVIGLINMANQYHLDFKYAADLLGARRTNIEIKTINGIPLVEIKKTPLDGWGRVVKRIFDIFGSFLALIILSPVFLIIIAAIKLDSIGPIFYQAERVGAKGKKFTLYKFRSMIVGAEKMKEKLAGENERTDGPLFKMKDDPRITKVGKFLRRTSIDELPNFWNVLIGKMSLVGPRPHEPNEVARYQEHHKKLLNIKPGITGMAQVSGRSTLDFETEVKLDTLYIETWSLKQDIIIMIKTPIVVLRGKDAA</sequence>
<evidence type="ECO:0000256" key="5">
    <source>
        <dbReference type="ARBA" id="ARBA00022989"/>
    </source>
</evidence>
<name>A0A0G1B6C5_9BACT</name>
<dbReference type="InterPro" id="IPR003362">
    <property type="entry name" value="Bact_transf"/>
</dbReference>
<dbReference type="Pfam" id="PF02397">
    <property type="entry name" value="Bac_transf"/>
    <property type="match status" value="1"/>
</dbReference>
<keyword evidence="5 7" id="KW-1133">Transmembrane helix</keyword>
<dbReference type="Proteomes" id="UP000034516">
    <property type="component" value="Unassembled WGS sequence"/>
</dbReference>
<keyword evidence="3 9" id="KW-0808">Transferase</keyword>
<evidence type="ECO:0000256" key="1">
    <source>
        <dbReference type="ARBA" id="ARBA00004141"/>
    </source>
</evidence>
<comment type="caution">
    <text evidence="9">The sequence shown here is derived from an EMBL/GenBank/DDBJ whole genome shotgun (WGS) entry which is preliminary data.</text>
</comment>
<feature type="domain" description="Bacterial sugar transferase" evidence="8">
    <location>
        <begin position="270"/>
        <end position="458"/>
    </location>
</feature>
<feature type="transmembrane region" description="Helical" evidence="7">
    <location>
        <begin position="275"/>
        <end position="296"/>
    </location>
</feature>
<feature type="transmembrane region" description="Helical" evidence="7">
    <location>
        <begin position="112"/>
        <end position="134"/>
    </location>
</feature>
<dbReference type="PANTHER" id="PTHR30576:SF0">
    <property type="entry name" value="UNDECAPRENYL-PHOSPHATE N-ACETYLGALACTOSAMINYL 1-PHOSPHATE TRANSFERASE-RELATED"/>
    <property type="match status" value="1"/>
</dbReference>
<dbReference type="Gene3D" id="3.40.50.720">
    <property type="entry name" value="NAD(P)-binding Rossmann-like Domain"/>
    <property type="match status" value="1"/>
</dbReference>
<accession>A0A0G1B6C5</accession>
<evidence type="ECO:0000259" key="8">
    <source>
        <dbReference type="Pfam" id="PF02397"/>
    </source>
</evidence>
<gene>
    <name evidence="9" type="ORF">UV02_C0022G0006</name>
</gene>
<keyword evidence="6 7" id="KW-0472">Membrane</keyword>
<feature type="transmembrane region" description="Helical" evidence="7">
    <location>
        <begin position="12"/>
        <end position="32"/>
    </location>
</feature>
<evidence type="ECO:0000313" key="10">
    <source>
        <dbReference type="Proteomes" id="UP000034516"/>
    </source>
</evidence>
<evidence type="ECO:0000256" key="4">
    <source>
        <dbReference type="ARBA" id="ARBA00022692"/>
    </source>
</evidence>
<comment type="similarity">
    <text evidence="2">Belongs to the bacterial sugar transferase family.</text>
</comment>
<proteinExistence type="inferred from homology"/>
<keyword evidence="4 7" id="KW-0812">Transmembrane</keyword>
<dbReference type="GO" id="GO:0016020">
    <property type="term" value="C:membrane"/>
    <property type="evidence" value="ECO:0007669"/>
    <property type="project" value="UniProtKB-SubCell"/>
</dbReference>
<dbReference type="NCBIfam" id="TIGR03025">
    <property type="entry name" value="EPS_sugtrans"/>
    <property type="match status" value="1"/>
</dbReference>
<feature type="transmembrane region" description="Helical" evidence="7">
    <location>
        <begin position="52"/>
        <end position="72"/>
    </location>
</feature>
<evidence type="ECO:0000256" key="6">
    <source>
        <dbReference type="ARBA" id="ARBA00023136"/>
    </source>
</evidence>
<evidence type="ECO:0000256" key="7">
    <source>
        <dbReference type="SAM" id="Phobius"/>
    </source>
</evidence>
<dbReference type="EMBL" id="LCCW01000022">
    <property type="protein sequence ID" value="KKS41896.1"/>
    <property type="molecule type" value="Genomic_DNA"/>
</dbReference>
<dbReference type="Pfam" id="PF13727">
    <property type="entry name" value="CoA_binding_3"/>
    <property type="match status" value="1"/>
</dbReference>
<dbReference type="PANTHER" id="PTHR30576">
    <property type="entry name" value="COLANIC BIOSYNTHESIS UDP-GLUCOSE LIPID CARRIER TRANSFERASE"/>
    <property type="match status" value="1"/>
</dbReference>